<dbReference type="AlphaFoldDB" id="U2M691"/>
<evidence type="ECO:0000313" key="1">
    <source>
        <dbReference type="EMBL" id="ERJ97259.1"/>
    </source>
</evidence>
<dbReference type="HOGENOM" id="CLU_1174747_0_0_9"/>
<proteinExistence type="predicted"/>
<comment type="caution">
    <text evidence="1">The sequence shown here is derived from an EMBL/GenBank/DDBJ whole genome shotgun (WGS) entry which is preliminary data.</text>
</comment>
<sequence length="236" mass="26600">MTMQEVVSQVSFMLGFPANKNVEGLQVEEAVNIAFRELQRYMKTPVEKTVPYSPRIDLLKVGIETVRVQYVQAAYPRLGLNLTSIESGNVFQVGAAVNVYNPVGQGNIVNIDPIMREMALAQVRNCLATDFQWHYDNQNQVVYCAHKDPVPPAVTIRYIPVLHDVSEIKSQTWIDYLLRLSEANMKKALGRTRSKYRVEGSNVTLDGETLLDEANTELETIRNELSQISSNLVVLN</sequence>
<reference evidence="1 2" key="1">
    <citation type="submission" date="2013-07" db="EMBL/GenBank/DDBJ databases">
        <authorList>
            <person name="Weinstock G."/>
            <person name="Sodergren E."/>
            <person name="Wylie T."/>
            <person name="Fulton L."/>
            <person name="Fulton R."/>
            <person name="Fronick C."/>
            <person name="O'Laughlin M."/>
            <person name="Godfrey J."/>
            <person name="Miner T."/>
            <person name="Herter B."/>
            <person name="Appelbaum E."/>
            <person name="Cordes M."/>
            <person name="Lek S."/>
            <person name="Wollam A."/>
            <person name="Pepin K.H."/>
            <person name="Palsikar V.B."/>
            <person name="Mitreva M."/>
            <person name="Wilson R.K."/>
        </authorList>
    </citation>
    <scope>NUCLEOTIDE SEQUENCE [LARGE SCALE GENOMIC DNA]</scope>
    <source>
        <strain evidence="1 2">ATCC 27760</strain>
    </source>
</reference>
<dbReference type="RefSeq" id="WP_021681936.1">
    <property type="nucleotide sequence ID" value="NZ_KI260389.1"/>
</dbReference>
<name>U2M691_9FIRM</name>
<keyword evidence="2" id="KW-1185">Reference proteome</keyword>
<evidence type="ECO:0000313" key="2">
    <source>
        <dbReference type="Proteomes" id="UP000016662"/>
    </source>
</evidence>
<dbReference type="EMBL" id="AWVF01000031">
    <property type="protein sequence ID" value="ERJ97259.1"/>
    <property type="molecule type" value="Genomic_DNA"/>
</dbReference>
<dbReference type="STRING" id="411473.RUMCAL_00331"/>
<organism evidence="1 2">
    <name type="scientific">Ruminococcus callidus ATCC 27760</name>
    <dbReference type="NCBI Taxonomy" id="411473"/>
    <lineage>
        <taxon>Bacteria</taxon>
        <taxon>Bacillati</taxon>
        <taxon>Bacillota</taxon>
        <taxon>Clostridia</taxon>
        <taxon>Eubacteriales</taxon>
        <taxon>Oscillospiraceae</taxon>
        <taxon>Ruminococcus</taxon>
    </lineage>
</organism>
<protein>
    <submittedName>
        <fullName evidence="1">Uncharacterized protein</fullName>
    </submittedName>
</protein>
<dbReference type="Proteomes" id="UP000016662">
    <property type="component" value="Unassembled WGS sequence"/>
</dbReference>
<accession>U2M691</accession>
<gene>
    <name evidence="1" type="ORF">RUMCAL_00331</name>
</gene>
<dbReference type="PATRIC" id="fig|411473.3.peg.257"/>